<name>A0ABP6NCF9_9ACTN</name>
<dbReference type="Proteomes" id="UP001500320">
    <property type="component" value="Unassembled WGS sequence"/>
</dbReference>
<evidence type="ECO:0000313" key="3">
    <source>
        <dbReference type="Proteomes" id="UP001500320"/>
    </source>
</evidence>
<keyword evidence="3" id="KW-1185">Reference proteome</keyword>
<feature type="transmembrane region" description="Helical" evidence="1">
    <location>
        <begin position="109"/>
        <end position="128"/>
    </location>
</feature>
<feature type="transmembrane region" description="Helical" evidence="1">
    <location>
        <begin position="292"/>
        <end position="311"/>
    </location>
</feature>
<protein>
    <recommendedName>
        <fullName evidence="4">DUF998 domain-containing protein</fullName>
    </recommendedName>
</protein>
<gene>
    <name evidence="2" type="ORF">GCM10010466_38380</name>
</gene>
<sequence>MSAALHLGAVVLASGPLILTAFGVGGQDVHVLCHGTGADPGVPASTAWALSFWSGLLLPAVLAGLLLHGPRRGTLMAVSAPGAVLSIGLFTTALLPGDDPCAEPFPPAAPLWTLVICYPAAMAALLLASRSPLPRRRHRILPWTAAAGAAAWTPLTSRLPASTESFLSVGNYIESFWGPLVRWSRDAEALGLPIVLVALAATAKGTVSDRRGRLVGAAFAAVLLLFALLDVVAYVSLCGIDFRVNPAGLIRWHLLLAAVLILLAGRAQRRAVSPADVSDRSRTAPPGRPREIALAVVIVAGAIWLVVSSFAPTSP</sequence>
<proteinExistence type="predicted"/>
<evidence type="ECO:0000256" key="1">
    <source>
        <dbReference type="SAM" id="Phobius"/>
    </source>
</evidence>
<organism evidence="2 3">
    <name type="scientific">Planomonospora alba</name>
    <dbReference type="NCBI Taxonomy" id="161354"/>
    <lineage>
        <taxon>Bacteria</taxon>
        <taxon>Bacillati</taxon>
        <taxon>Actinomycetota</taxon>
        <taxon>Actinomycetes</taxon>
        <taxon>Streptosporangiales</taxon>
        <taxon>Streptosporangiaceae</taxon>
        <taxon>Planomonospora</taxon>
    </lineage>
</organism>
<keyword evidence="1" id="KW-0472">Membrane</keyword>
<feature type="transmembrane region" description="Helical" evidence="1">
    <location>
        <begin position="74"/>
        <end position="97"/>
    </location>
</feature>
<feature type="transmembrane region" description="Helical" evidence="1">
    <location>
        <begin position="214"/>
        <end position="237"/>
    </location>
</feature>
<dbReference type="EMBL" id="BAAAUT010000030">
    <property type="protein sequence ID" value="GAA3143693.1"/>
    <property type="molecule type" value="Genomic_DNA"/>
</dbReference>
<feature type="transmembrane region" description="Helical" evidence="1">
    <location>
        <begin position="249"/>
        <end position="265"/>
    </location>
</feature>
<keyword evidence="1" id="KW-0812">Transmembrane</keyword>
<comment type="caution">
    <text evidence="2">The sequence shown here is derived from an EMBL/GenBank/DDBJ whole genome shotgun (WGS) entry which is preliminary data.</text>
</comment>
<accession>A0ABP6NCF9</accession>
<evidence type="ECO:0008006" key="4">
    <source>
        <dbReference type="Google" id="ProtNLM"/>
    </source>
</evidence>
<feature type="transmembrane region" description="Helical" evidence="1">
    <location>
        <begin position="47"/>
        <end position="67"/>
    </location>
</feature>
<evidence type="ECO:0000313" key="2">
    <source>
        <dbReference type="EMBL" id="GAA3143693.1"/>
    </source>
</evidence>
<reference evidence="3" key="1">
    <citation type="journal article" date="2019" name="Int. J. Syst. Evol. Microbiol.">
        <title>The Global Catalogue of Microorganisms (GCM) 10K type strain sequencing project: providing services to taxonomists for standard genome sequencing and annotation.</title>
        <authorList>
            <consortium name="The Broad Institute Genomics Platform"/>
            <consortium name="The Broad Institute Genome Sequencing Center for Infectious Disease"/>
            <person name="Wu L."/>
            <person name="Ma J."/>
        </authorList>
    </citation>
    <scope>NUCLEOTIDE SEQUENCE [LARGE SCALE GENOMIC DNA]</scope>
    <source>
        <strain evidence="3">JCM 9373</strain>
    </source>
</reference>
<keyword evidence="1" id="KW-1133">Transmembrane helix</keyword>